<dbReference type="PANTHER" id="PTHR28630:SF3">
    <property type="entry name" value="PEROXIREDOXIN-LIKE 2C"/>
    <property type="match status" value="1"/>
</dbReference>
<proteinExistence type="predicted"/>
<protein>
    <submittedName>
        <fullName evidence="2">Uncharacterized protein</fullName>
    </submittedName>
</protein>
<dbReference type="Proteomes" id="UP001150266">
    <property type="component" value="Unassembled WGS sequence"/>
</dbReference>
<dbReference type="EMBL" id="JAOTPV010000010">
    <property type="protein sequence ID" value="KAJ4477538.1"/>
    <property type="molecule type" value="Genomic_DNA"/>
</dbReference>
<comment type="caution">
    <text evidence="2">The sequence shown here is derived from an EMBL/GenBank/DDBJ whole genome shotgun (WGS) entry which is preliminary data.</text>
</comment>
<feature type="region of interest" description="Disordered" evidence="1">
    <location>
        <begin position="283"/>
        <end position="316"/>
    </location>
</feature>
<organism evidence="2 3">
    <name type="scientific">Lentinula aciculospora</name>
    <dbReference type="NCBI Taxonomy" id="153920"/>
    <lineage>
        <taxon>Eukaryota</taxon>
        <taxon>Fungi</taxon>
        <taxon>Dikarya</taxon>
        <taxon>Basidiomycota</taxon>
        <taxon>Agaricomycotina</taxon>
        <taxon>Agaricomycetes</taxon>
        <taxon>Agaricomycetidae</taxon>
        <taxon>Agaricales</taxon>
        <taxon>Marasmiineae</taxon>
        <taxon>Omphalotaceae</taxon>
        <taxon>Lentinula</taxon>
    </lineage>
</organism>
<evidence type="ECO:0000313" key="2">
    <source>
        <dbReference type="EMBL" id="KAJ4477538.1"/>
    </source>
</evidence>
<evidence type="ECO:0000256" key="1">
    <source>
        <dbReference type="SAM" id="MobiDB-lite"/>
    </source>
</evidence>
<sequence length="787" mass="88089">MISCDLSSISMRRRASAPASLYDLSVHPISSRPLSRLSTTNSPPLMIQESRMAVDVYVAPETKYSSEFPVAPSLKRFSHFPDREFESHKPWQVALNMHIKNFKARAFLADGSIVPRQLSEDGHTIQGDSNEYLISNAWKHPYPSSWLEMDTDESFEMGDDNVDCGSVDQSDSQSEMLYESDGVVEDCSVKEFTMIKDAMDTNKPLPHTPIDFSKILLFRQIHSAVRPVIRRTLSHPVPQHTQAPYSMPLTTRIATTSLYSDKPVQRPSMYQAGVPLSRISERAEEPMNAQESNKSEVPAQSPFDVPQGSAPQWGRSSFPSNVTFLPSLKRSSSSMRSLESFWDHKFGRSDSGVDTTTKGKGRKRSRLFRSFKHLDSVREEPDLDEILTPEPAIVPPSPFSIDEIPNAAETTQATYVRLLNEEGTSISFGTIVSGADTIDGGEKVRTIVCFIRHFLCPLCQDYMYSIARNVDPKALEHAGLRLVIVGNGGWQMIKSYRRIFKLPYPVYTDPTATLYTALGMTMRTLDPGPKEPPLSSSSSSITESVKTGSETYVRHRSLLSGISLVLRNAVKARMPVWRYMGDKALLGGEFVFEKAPGKDVTCVWAHRMQFTTAHKEIGHVIGEAQMYTSDTRSCSDAECSGSFITAMTSLSRISSFSGVTIDQETLAREMGFVDTSTSDLTELSLRDYDSTASRNVSSIYSSSTSQSSSISTWKKLRERELWSLRERNRWSRMIGMLGRSLDTVDSSGGNRLSHHLEVEIPEIAGDTKDERDVFERWFNMLRCATDN</sequence>
<dbReference type="AlphaFoldDB" id="A0A9W9AAI9"/>
<dbReference type="Gene3D" id="3.40.30.10">
    <property type="entry name" value="Glutaredoxin"/>
    <property type="match status" value="1"/>
</dbReference>
<gene>
    <name evidence="2" type="ORF">J3R30DRAFT_230610</name>
</gene>
<dbReference type="PANTHER" id="PTHR28630">
    <property type="match status" value="1"/>
</dbReference>
<accession>A0A9W9AAI9</accession>
<dbReference type="OrthoDB" id="40334at2759"/>
<keyword evidence="3" id="KW-1185">Reference proteome</keyword>
<dbReference type="SUPFAM" id="SSF52833">
    <property type="entry name" value="Thioredoxin-like"/>
    <property type="match status" value="1"/>
</dbReference>
<dbReference type="InterPro" id="IPR032801">
    <property type="entry name" value="PXL2A/B/C"/>
</dbReference>
<dbReference type="Pfam" id="PF13911">
    <property type="entry name" value="AhpC-TSA_2"/>
    <property type="match status" value="1"/>
</dbReference>
<name>A0A9W9AAI9_9AGAR</name>
<evidence type="ECO:0000313" key="3">
    <source>
        <dbReference type="Proteomes" id="UP001150266"/>
    </source>
</evidence>
<dbReference type="InterPro" id="IPR036249">
    <property type="entry name" value="Thioredoxin-like_sf"/>
</dbReference>
<reference evidence="2" key="1">
    <citation type="submission" date="2022-08" db="EMBL/GenBank/DDBJ databases">
        <title>A Global Phylogenomic Analysis of the Shiitake Genus Lentinula.</title>
        <authorList>
            <consortium name="DOE Joint Genome Institute"/>
            <person name="Sierra-Patev S."/>
            <person name="Min B."/>
            <person name="Naranjo-Ortiz M."/>
            <person name="Looney B."/>
            <person name="Konkel Z."/>
            <person name="Slot J.C."/>
            <person name="Sakamoto Y."/>
            <person name="Steenwyk J.L."/>
            <person name="Rokas A."/>
            <person name="Carro J."/>
            <person name="Camarero S."/>
            <person name="Ferreira P."/>
            <person name="Molpeceres G."/>
            <person name="Ruiz-Duenas F.J."/>
            <person name="Serrano A."/>
            <person name="Henrissat B."/>
            <person name="Drula E."/>
            <person name="Hughes K.W."/>
            <person name="Mata J.L."/>
            <person name="Ishikawa N.K."/>
            <person name="Vargas-Isla R."/>
            <person name="Ushijima S."/>
            <person name="Smith C.A."/>
            <person name="Ahrendt S."/>
            <person name="Andreopoulos W."/>
            <person name="He G."/>
            <person name="Labutti K."/>
            <person name="Lipzen A."/>
            <person name="Ng V."/>
            <person name="Riley R."/>
            <person name="Sandor L."/>
            <person name="Barry K."/>
            <person name="Martinez A.T."/>
            <person name="Xiao Y."/>
            <person name="Gibbons J.G."/>
            <person name="Terashima K."/>
            <person name="Grigoriev I.V."/>
            <person name="Hibbett D.S."/>
        </authorList>
    </citation>
    <scope>NUCLEOTIDE SEQUENCE</scope>
    <source>
        <strain evidence="2">JLM2183</strain>
    </source>
</reference>